<evidence type="ECO:0000313" key="1">
    <source>
        <dbReference type="EMBL" id="KAF7843100.1"/>
    </source>
</evidence>
<comment type="caution">
    <text evidence="1">The sequence shown here is derived from an EMBL/GenBank/DDBJ whole genome shotgun (WGS) entry which is preliminary data.</text>
</comment>
<dbReference type="EMBL" id="JAAIUW010000001">
    <property type="protein sequence ID" value="KAF7843100.1"/>
    <property type="molecule type" value="Genomic_DNA"/>
</dbReference>
<dbReference type="Proteomes" id="UP000634136">
    <property type="component" value="Unassembled WGS sequence"/>
</dbReference>
<gene>
    <name evidence="1" type="ORF">G2W53_000005</name>
</gene>
<name>A0A834XD43_9FABA</name>
<sequence>MVVHGSRLSVCGWWVSVPLLRAKCGESKCSYSPNKMSRRSIFISIINSSAANAIASAIPPIQESEQDTLSNVPQTLSGECSSPKDCTKPKIQRPKSTKAESCTIKCVNTCIRGGQGSPGEGPLNVRRPLVVFKQGFRTRQYCLVECSDICNLIGDGTSSGSGNRRAVWHSFAKQEKCVLSGICIAEQRQLEEAEDNVISTQPILNHPQNFWRSSEAFWEQAISLCCLLQLPHECNHAVHLQALPSRSYHYRSSPANFPLYKISITNPHASKHISSVDITAGEEYIPQLRAKATRGS</sequence>
<organism evidence="1 2">
    <name type="scientific">Senna tora</name>
    <dbReference type="NCBI Taxonomy" id="362788"/>
    <lineage>
        <taxon>Eukaryota</taxon>
        <taxon>Viridiplantae</taxon>
        <taxon>Streptophyta</taxon>
        <taxon>Embryophyta</taxon>
        <taxon>Tracheophyta</taxon>
        <taxon>Spermatophyta</taxon>
        <taxon>Magnoliopsida</taxon>
        <taxon>eudicotyledons</taxon>
        <taxon>Gunneridae</taxon>
        <taxon>Pentapetalae</taxon>
        <taxon>rosids</taxon>
        <taxon>fabids</taxon>
        <taxon>Fabales</taxon>
        <taxon>Fabaceae</taxon>
        <taxon>Caesalpinioideae</taxon>
        <taxon>Cassia clade</taxon>
        <taxon>Senna</taxon>
    </lineage>
</organism>
<reference evidence="1" key="1">
    <citation type="submission" date="2020-09" db="EMBL/GenBank/DDBJ databases">
        <title>Genome-Enabled Discovery of Anthraquinone Biosynthesis in Senna tora.</title>
        <authorList>
            <person name="Kang S.-H."/>
            <person name="Pandey R.P."/>
            <person name="Lee C.-M."/>
            <person name="Sim J.-S."/>
            <person name="Jeong J.-T."/>
            <person name="Choi B.-S."/>
            <person name="Jung M."/>
            <person name="Ginzburg D."/>
            <person name="Zhao K."/>
            <person name="Won S.Y."/>
            <person name="Oh T.-J."/>
            <person name="Yu Y."/>
            <person name="Kim N.-H."/>
            <person name="Lee O.R."/>
            <person name="Lee T.-H."/>
            <person name="Bashyal P."/>
            <person name="Kim T.-S."/>
            <person name="Lee W.-H."/>
            <person name="Kawkins C."/>
            <person name="Kim C.-K."/>
            <person name="Kim J.S."/>
            <person name="Ahn B.O."/>
            <person name="Rhee S.Y."/>
            <person name="Sohng J.K."/>
        </authorList>
    </citation>
    <scope>NUCLEOTIDE SEQUENCE</scope>
    <source>
        <tissue evidence="1">Leaf</tissue>
    </source>
</reference>
<proteinExistence type="predicted"/>
<dbReference type="PANTHER" id="PTHR36006:SF2">
    <property type="entry name" value="OS06G0704200 PROTEIN"/>
    <property type="match status" value="1"/>
</dbReference>
<dbReference type="OrthoDB" id="1900575at2759"/>
<protein>
    <submittedName>
        <fullName evidence="1">Uncharacterized protein</fullName>
    </submittedName>
</protein>
<dbReference type="PANTHER" id="PTHR36006">
    <property type="entry name" value="BNAC02G25390D PROTEIN"/>
    <property type="match status" value="1"/>
</dbReference>
<dbReference type="AlphaFoldDB" id="A0A834XD43"/>
<accession>A0A834XD43</accession>
<evidence type="ECO:0000313" key="2">
    <source>
        <dbReference type="Proteomes" id="UP000634136"/>
    </source>
</evidence>
<keyword evidence="2" id="KW-1185">Reference proteome</keyword>